<reference evidence="1" key="3">
    <citation type="submission" date="2025-09" db="UniProtKB">
        <authorList>
            <consortium name="Ensembl"/>
        </authorList>
    </citation>
    <scope>IDENTIFICATION</scope>
</reference>
<dbReference type="PANTHER" id="PTHR12138">
    <property type="entry name" value="PRIMATE-EXPANDED PROTEIN FAMILY"/>
    <property type="match status" value="1"/>
</dbReference>
<evidence type="ECO:0000313" key="1">
    <source>
        <dbReference type="Ensembl" id="ENSPANP00000058036.1"/>
    </source>
</evidence>
<dbReference type="Proteomes" id="UP000028761">
    <property type="component" value="Chromosome 11"/>
</dbReference>
<keyword evidence="2" id="KW-1185">Reference proteome</keyword>
<name>A0A8I5NTC6_PAPAN</name>
<dbReference type="PANTHER" id="PTHR12138:SF75">
    <property type="entry name" value="SECRETED PROTEIN"/>
    <property type="match status" value="1"/>
</dbReference>
<sequence length="124" mass="14134">FRRLLLLLFFFVCFFFFFFFFFLRRSLALSPRLECSGAISAHCKLHLPGSGYSPASASRVAGTTGARHLAWLIFFVLFFSVETGFHHVNQDLLTSSSARLGLPKCWDYRHEPPCPAHLIYILVG</sequence>
<organism evidence="1 2">
    <name type="scientific">Papio anubis</name>
    <name type="common">Olive baboon</name>
    <dbReference type="NCBI Taxonomy" id="9555"/>
    <lineage>
        <taxon>Eukaryota</taxon>
        <taxon>Metazoa</taxon>
        <taxon>Chordata</taxon>
        <taxon>Craniata</taxon>
        <taxon>Vertebrata</taxon>
        <taxon>Euteleostomi</taxon>
        <taxon>Mammalia</taxon>
        <taxon>Eutheria</taxon>
        <taxon>Euarchontoglires</taxon>
        <taxon>Primates</taxon>
        <taxon>Haplorrhini</taxon>
        <taxon>Catarrhini</taxon>
        <taxon>Cercopithecidae</taxon>
        <taxon>Cercopithecinae</taxon>
        <taxon>Papio</taxon>
    </lineage>
</organism>
<reference evidence="1" key="2">
    <citation type="submission" date="2025-08" db="UniProtKB">
        <authorList>
            <consortium name="Ensembl"/>
        </authorList>
    </citation>
    <scope>IDENTIFICATION</scope>
</reference>
<dbReference type="AlphaFoldDB" id="A0A8I5NTC6"/>
<dbReference type="Ensembl" id="ENSPANT00000060865.1">
    <property type="protein sequence ID" value="ENSPANP00000058036.1"/>
    <property type="gene ID" value="ENSPANG00000050280.1"/>
</dbReference>
<accession>A0A8I5NTC6</accession>
<protein>
    <submittedName>
        <fullName evidence="1">Uncharacterized protein</fullName>
    </submittedName>
</protein>
<evidence type="ECO:0000313" key="2">
    <source>
        <dbReference type="Proteomes" id="UP000028761"/>
    </source>
</evidence>
<reference evidence="1 2" key="1">
    <citation type="submission" date="2012-03" db="EMBL/GenBank/DDBJ databases">
        <title>Whole Genome Assembly of Papio anubis.</title>
        <authorList>
            <person name="Liu Y.L."/>
            <person name="Abraham K.A."/>
            <person name="Akbar H.A."/>
            <person name="Ali S.A."/>
            <person name="Anosike U.A."/>
            <person name="Aqrawi P.A."/>
            <person name="Arias F.A."/>
            <person name="Attaway T.A."/>
            <person name="Awwad R.A."/>
            <person name="Babu C.B."/>
            <person name="Bandaranaike D.B."/>
            <person name="Battles P.B."/>
            <person name="Bell A.B."/>
            <person name="Beltran B.B."/>
            <person name="Berhane-Mersha D.B."/>
            <person name="Bess C.B."/>
            <person name="Bickham C.B."/>
            <person name="Bolden T.B."/>
            <person name="Carter K.C."/>
            <person name="Chau D.C."/>
            <person name="Chavez A.C."/>
            <person name="Clerc-Blankenburg K.C."/>
            <person name="Coyle M.C."/>
            <person name="Dao M.D."/>
            <person name="Davila M.L.D."/>
            <person name="Davy-Carroll L.D."/>
            <person name="Denson S.D."/>
            <person name="Dinh H.D."/>
            <person name="Fernandez S.F."/>
            <person name="Fernando P.F."/>
            <person name="Forbes L.F."/>
            <person name="Francis C.F."/>
            <person name="Francisco L.F."/>
            <person name="Fu Q.F."/>
            <person name="Garcia-Iii R.G."/>
            <person name="Garrett T.G."/>
            <person name="Gross S.G."/>
            <person name="Gubbala S.G."/>
            <person name="Hirani K.H."/>
            <person name="Hogues M.H."/>
            <person name="Hollins B.H."/>
            <person name="Jackson L.J."/>
            <person name="Javaid M.J."/>
            <person name="Jhangiani S.J."/>
            <person name="Johnson A.J."/>
            <person name="Johnson B.J."/>
            <person name="Jones J.J."/>
            <person name="Joshi V.J."/>
            <person name="Kalu J.K."/>
            <person name="Khan N.K."/>
            <person name="Korchina V.K."/>
            <person name="Kovar C.K."/>
            <person name="Lago L.L."/>
            <person name="Lara F.L."/>
            <person name="Le T.-K.L."/>
            <person name="Lee S.L."/>
            <person name="Legall-Iii F.L."/>
            <person name="Lemon S.L."/>
            <person name="Liu J.L."/>
            <person name="Liu Y.-S.L."/>
            <person name="Liyanage D.L."/>
            <person name="Lopez J.L."/>
            <person name="Lorensuhewa L.L."/>
            <person name="Mata R.M."/>
            <person name="Mathew T.M."/>
            <person name="Mercado C.M."/>
            <person name="Mercado I.M."/>
            <person name="Morales K.M."/>
            <person name="Morgan M.M."/>
            <person name="Munidasa M.M."/>
            <person name="Ngo D.N."/>
            <person name="Nguyen L.N."/>
            <person name="Nguyen T.N."/>
            <person name="Nguyen N.N."/>
            <person name="Obregon M.O."/>
            <person name="Okwuonu G.O."/>
            <person name="Ongeri F.O."/>
            <person name="Onwere C.O."/>
            <person name="Osifeso I.O."/>
            <person name="Parra A.P."/>
            <person name="Patil S.P."/>
            <person name="Perez A.P."/>
            <person name="Perez Y.P."/>
            <person name="Pham C.P."/>
            <person name="Pu L.-L.P."/>
            <person name="Puazo M.P."/>
            <person name="Quiroz J.Q."/>
            <person name="Rouhana J.R."/>
            <person name="Ruiz M.R."/>
            <person name="Ruiz S.-J.R."/>
            <person name="Saada N.S."/>
            <person name="Santibanez J.S."/>
            <person name="Scheel M.S."/>
            <person name="Schneider B.S."/>
            <person name="Simmons D.S."/>
            <person name="Sisson I.S."/>
            <person name="Tang L.-Y.T."/>
            <person name="Thornton R.T."/>
            <person name="Tisius J.T."/>
            <person name="Toledanes G.T."/>
            <person name="Trejos Z.T."/>
            <person name="Usmani K.U."/>
            <person name="Varghese R.V."/>
            <person name="Vattathil S.V."/>
            <person name="Vee V.V."/>
            <person name="Walker D.W."/>
            <person name="Weissenberger G.W."/>
            <person name="White C.W."/>
            <person name="Williams A.W."/>
            <person name="Woodworth J.W."/>
            <person name="Wright R.W."/>
            <person name="Zhu Y.Z."/>
            <person name="Han Y.H."/>
            <person name="Newsham I.N."/>
            <person name="Nazareth L.N."/>
            <person name="Worley K.W."/>
            <person name="Muzny D.M."/>
            <person name="Rogers J.R."/>
            <person name="Gibbs R.G."/>
        </authorList>
    </citation>
    <scope>NUCLEOTIDE SEQUENCE [LARGE SCALE GENOMIC DNA]</scope>
</reference>
<proteinExistence type="predicted"/>
<dbReference type="GeneTree" id="ENSGT00940000163505"/>